<gene>
    <name evidence="7" type="ORF">C8Q69DRAFT_188000</name>
</gene>
<evidence type="ECO:0000313" key="7">
    <source>
        <dbReference type="EMBL" id="RWQ91380.1"/>
    </source>
</evidence>
<evidence type="ECO:0000256" key="4">
    <source>
        <dbReference type="ARBA" id="ARBA00023136"/>
    </source>
</evidence>
<dbReference type="RefSeq" id="XP_028481025.1">
    <property type="nucleotide sequence ID" value="XM_028625939.1"/>
</dbReference>
<dbReference type="Gene3D" id="1.20.1250.20">
    <property type="entry name" value="MFS general substrate transporter like domains"/>
    <property type="match status" value="1"/>
</dbReference>
<dbReference type="PROSITE" id="PS50850">
    <property type="entry name" value="MFS"/>
    <property type="match status" value="1"/>
</dbReference>
<sequence>MAWGILEDTKLAEVPGTTLLDREPESTQSFEDAILKTKDGVVLVPQPSDSPNDPYNWSFIKKNVIMITLALTSGVTTSLGPMISPGLEVASQMYNVSLDQISSLLIGLFLLVTGSATFFTAASATVWGKRPVFVISAFALLITNVWGFFSMNFVSLVVMRIVQGLASAPLETLVTSTVSDIFFVHERGQKIAIWGVMIASGVLLGQVISGYIIESLGFLATFGVTAIIFVFLVPAIFFLVPETVYIKGKKLDDYEKDTESINKFELNEPPRPFTSQLRVFNGRLSDESFWRLVIKPLPLVAFPAVIFSTLVYGSFMTWLVTFGVLSVNVFSSPPYNLNPAQIGLTNIPLLIVALIANPLSGFVADRISRFMARRNNGIYEPEFRLTLMIPATIFSTVGFIGFGVSVSQGAPLAIAIVFMSLHSASVGFASTASFAYVIDCHPRDANQAFVTINFMKAVFTFFASLFANGWYTASGPLVVFLTIGIVNLVISLTTVPMYIFGKRFRSMVARSPALNKL</sequence>
<feature type="transmembrane region" description="Helical" evidence="5">
    <location>
        <begin position="104"/>
        <end position="124"/>
    </location>
</feature>
<name>A0A443HHT1_BYSSP</name>
<comment type="caution">
    <text evidence="7">The sequence shown here is derived from an EMBL/GenBank/DDBJ whole genome shotgun (WGS) entry which is preliminary data.</text>
</comment>
<evidence type="ECO:0000256" key="2">
    <source>
        <dbReference type="ARBA" id="ARBA00022692"/>
    </source>
</evidence>
<dbReference type="GeneID" id="39595216"/>
<dbReference type="GO" id="GO:0005886">
    <property type="term" value="C:plasma membrane"/>
    <property type="evidence" value="ECO:0007669"/>
    <property type="project" value="TreeGrafter"/>
</dbReference>
<keyword evidence="2 5" id="KW-0812">Transmembrane</keyword>
<dbReference type="STRING" id="264951.A0A443HHT1"/>
<evidence type="ECO:0000256" key="1">
    <source>
        <dbReference type="ARBA" id="ARBA00004141"/>
    </source>
</evidence>
<dbReference type="InterPro" id="IPR020846">
    <property type="entry name" value="MFS_dom"/>
</dbReference>
<dbReference type="PANTHER" id="PTHR23502:SF20">
    <property type="entry name" value="TRANSPORTER, PUTATIVE (AFU_ORTHOLOGUE AFUA_6G13880)-RELATED"/>
    <property type="match status" value="1"/>
</dbReference>
<evidence type="ECO:0000313" key="8">
    <source>
        <dbReference type="Proteomes" id="UP000283841"/>
    </source>
</evidence>
<dbReference type="PANTHER" id="PTHR23502">
    <property type="entry name" value="MAJOR FACILITATOR SUPERFAMILY"/>
    <property type="match status" value="1"/>
</dbReference>
<evidence type="ECO:0000256" key="3">
    <source>
        <dbReference type="ARBA" id="ARBA00022989"/>
    </source>
</evidence>
<dbReference type="InterPro" id="IPR036259">
    <property type="entry name" value="MFS_trans_sf"/>
</dbReference>
<keyword evidence="3 5" id="KW-1133">Transmembrane helix</keyword>
<feature type="transmembrane region" description="Helical" evidence="5">
    <location>
        <begin position="340"/>
        <end position="364"/>
    </location>
</feature>
<feature type="transmembrane region" description="Helical" evidence="5">
    <location>
        <begin position="477"/>
        <end position="500"/>
    </location>
</feature>
<feature type="transmembrane region" description="Helical" evidence="5">
    <location>
        <begin position="450"/>
        <end position="471"/>
    </location>
</feature>
<keyword evidence="4 5" id="KW-0472">Membrane</keyword>
<dbReference type="AlphaFoldDB" id="A0A443HHT1"/>
<feature type="transmembrane region" description="Helical" evidence="5">
    <location>
        <begin position="191"/>
        <end position="213"/>
    </location>
</feature>
<keyword evidence="8" id="KW-1185">Reference proteome</keyword>
<proteinExistence type="predicted"/>
<accession>A0A443HHT1</accession>
<feature type="transmembrane region" description="Helical" evidence="5">
    <location>
        <begin position="64"/>
        <end position="84"/>
    </location>
</feature>
<dbReference type="Proteomes" id="UP000283841">
    <property type="component" value="Unassembled WGS sequence"/>
</dbReference>
<dbReference type="Pfam" id="PF07690">
    <property type="entry name" value="MFS_1"/>
    <property type="match status" value="1"/>
</dbReference>
<dbReference type="EMBL" id="RCNU01000021">
    <property type="protein sequence ID" value="RWQ91380.1"/>
    <property type="molecule type" value="Genomic_DNA"/>
</dbReference>
<dbReference type="SUPFAM" id="SSF103473">
    <property type="entry name" value="MFS general substrate transporter"/>
    <property type="match status" value="1"/>
</dbReference>
<dbReference type="VEuPathDB" id="FungiDB:C8Q69DRAFT_188000"/>
<feature type="transmembrane region" description="Helical" evidence="5">
    <location>
        <begin position="219"/>
        <end position="240"/>
    </location>
</feature>
<protein>
    <submittedName>
        <fullName evidence="7">Major facilitator superfamily domain-containing protein</fullName>
    </submittedName>
</protein>
<feature type="transmembrane region" description="Helical" evidence="5">
    <location>
        <begin position="412"/>
        <end position="438"/>
    </location>
</feature>
<feature type="transmembrane region" description="Helical" evidence="5">
    <location>
        <begin position="131"/>
        <end position="149"/>
    </location>
</feature>
<comment type="subcellular location">
    <subcellularLocation>
        <location evidence="1">Membrane</location>
        <topology evidence="1">Multi-pass membrane protein</topology>
    </subcellularLocation>
</comment>
<dbReference type="GO" id="GO:0022857">
    <property type="term" value="F:transmembrane transporter activity"/>
    <property type="evidence" value="ECO:0007669"/>
    <property type="project" value="InterPro"/>
</dbReference>
<feature type="transmembrane region" description="Helical" evidence="5">
    <location>
        <begin position="385"/>
        <end position="406"/>
    </location>
</feature>
<evidence type="ECO:0000259" key="6">
    <source>
        <dbReference type="PROSITE" id="PS50850"/>
    </source>
</evidence>
<dbReference type="InterPro" id="IPR011701">
    <property type="entry name" value="MFS"/>
</dbReference>
<organism evidence="7 8">
    <name type="scientific">Byssochlamys spectabilis</name>
    <name type="common">Paecilomyces variotii</name>
    <dbReference type="NCBI Taxonomy" id="264951"/>
    <lineage>
        <taxon>Eukaryota</taxon>
        <taxon>Fungi</taxon>
        <taxon>Dikarya</taxon>
        <taxon>Ascomycota</taxon>
        <taxon>Pezizomycotina</taxon>
        <taxon>Eurotiomycetes</taxon>
        <taxon>Eurotiomycetidae</taxon>
        <taxon>Eurotiales</taxon>
        <taxon>Thermoascaceae</taxon>
        <taxon>Paecilomyces</taxon>
    </lineage>
</organism>
<reference evidence="7 8" key="1">
    <citation type="journal article" date="2018" name="Front. Microbiol.">
        <title>Genomic and genetic insights into a cosmopolitan fungus, Paecilomyces variotii (Eurotiales).</title>
        <authorList>
            <person name="Urquhart A.S."/>
            <person name="Mondo S.J."/>
            <person name="Makela M.R."/>
            <person name="Hane J.K."/>
            <person name="Wiebenga A."/>
            <person name="He G."/>
            <person name="Mihaltcheva S."/>
            <person name="Pangilinan J."/>
            <person name="Lipzen A."/>
            <person name="Barry K."/>
            <person name="de Vries R.P."/>
            <person name="Grigoriev I.V."/>
            <person name="Idnurm A."/>
        </authorList>
    </citation>
    <scope>NUCLEOTIDE SEQUENCE [LARGE SCALE GENOMIC DNA]</scope>
    <source>
        <strain evidence="7 8">CBS 101075</strain>
    </source>
</reference>
<feature type="domain" description="Major facilitator superfamily (MFS) profile" evidence="6">
    <location>
        <begin position="65"/>
        <end position="499"/>
    </location>
</feature>
<feature type="transmembrane region" description="Helical" evidence="5">
    <location>
        <begin position="299"/>
        <end position="320"/>
    </location>
</feature>
<evidence type="ECO:0000256" key="5">
    <source>
        <dbReference type="SAM" id="Phobius"/>
    </source>
</evidence>